<evidence type="ECO:0000259" key="3">
    <source>
        <dbReference type="Pfam" id="PF07687"/>
    </source>
</evidence>
<dbReference type="InterPro" id="IPR036264">
    <property type="entry name" value="Bact_exopeptidase_dim_dom"/>
</dbReference>
<gene>
    <name evidence="4" type="ORF">SAMN05216551_103148</name>
</gene>
<dbReference type="OrthoDB" id="8875216at2"/>
<feature type="binding site" evidence="2">
    <location>
        <position position="101"/>
    </location>
    <ligand>
        <name>Mn(2+)</name>
        <dbReference type="ChEBI" id="CHEBI:29035"/>
        <label>2</label>
    </ligand>
</feature>
<dbReference type="STRING" id="1770053.SAMN05216551_103148"/>
<dbReference type="AlphaFoldDB" id="A0A1H2PN70"/>
<evidence type="ECO:0000256" key="1">
    <source>
        <dbReference type="ARBA" id="ARBA00022801"/>
    </source>
</evidence>
<dbReference type="RefSeq" id="WP_091906254.1">
    <property type="nucleotide sequence ID" value="NZ_FNLO01000003.1"/>
</dbReference>
<dbReference type="InterPro" id="IPR002933">
    <property type="entry name" value="Peptidase_M20"/>
</dbReference>
<keyword evidence="1 4" id="KW-0378">Hydrolase</keyword>
<dbReference type="GO" id="GO:0046872">
    <property type="term" value="F:metal ion binding"/>
    <property type="evidence" value="ECO:0007669"/>
    <property type="project" value="UniProtKB-KW"/>
</dbReference>
<feature type="binding site" evidence="2">
    <location>
        <position position="103"/>
    </location>
    <ligand>
        <name>Mn(2+)</name>
        <dbReference type="ChEBI" id="CHEBI:29035"/>
        <label>2</label>
    </ligand>
</feature>
<protein>
    <submittedName>
        <fullName evidence="4">Hippurate hydrolase</fullName>
    </submittedName>
</protein>
<organism evidence="4 5">
    <name type="scientific">Chitinasiproducens palmae</name>
    <dbReference type="NCBI Taxonomy" id="1770053"/>
    <lineage>
        <taxon>Bacteria</taxon>
        <taxon>Pseudomonadati</taxon>
        <taxon>Pseudomonadota</taxon>
        <taxon>Betaproteobacteria</taxon>
        <taxon>Burkholderiales</taxon>
        <taxon>Burkholderiaceae</taxon>
        <taxon>Chitinasiproducens</taxon>
    </lineage>
</organism>
<keyword evidence="5" id="KW-1185">Reference proteome</keyword>
<dbReference type="GO" id="GO:0050118">
    <property type="term" value="F:N-acetyldiaminopimelate deacetylase activity"/>
    <property type="evidence" value="ECO:0007669"/>
    <property type="project" value="UniProtKB-ARBA"/>
</dbReference>
<sequence length="403" mass="43265">MKPLAEIEARADALRAWRQDIHAHPELGFEVHRTAAFVADKLEAWGFDVTRGVGRTGVVGTLQAGRSTRAIGLRADMDALPIHEANTFAHRSTVPGVMHACGHDGHTAMLLGAAERLAARRDFDGIVRCFFQPAEEGEAGARAMIEDGLFERFPVDAVFGVHNWPGIPAGHFGLRAGPLMASASEFRITVTGVGCHAAMPHLGHDPLFAAMQIANGLQGIVTRNNKPIDTVVLSVTQFHAGDADNVVPNHAWLGGTVRTFAEAPIDLIERRMKAIATTVAEAFDCRAEVDFKRGYPPTINDPVQAAFAADILRELVGDECVDADVEPTMGAEDFSFMLRERPGCYVFIGNGDGAHRGAGHGGGPCMLHNASYDFNDALLPIGASYFVRLAQRFLAGDAQGRQA</sequence>
<keyword evidence="2" id="KW-0479">Metal-binding</keyword>
<dbReference type="CDD" id="cd05666">
    <property type="entry name" value="M20_Acy1-like"/>
    <property type="match status" value="1"/>
</dbReference>
<evidence type="ECO:0000313" key="4">
    <source>
        <dbReference type="EMBL" id="SDV47608.1"/>
    </source>
</evidence>
<name>A0A1H2PN70_9BURK</name>
<dbReference type="Gene3D" id="3.30.70.360">
    <property type="match status" value="1"/>
</dbReference>
<feature type="binding site" evidence="2">
    <location>
        <position position="368"/>
    </location>
    <ligand>
        <name>Mn(2+)</name>
        <dbReference type="ChEBI" id="CHEBI:29035"/>
        <label>2</label>
    </ligand>
</feature>
<dbReference type="PIRSF" id="PIRSF005962">
    <property type="entry name" value="Pept_M20D_amidohydro"/>
    <property type="match status" value="1"/>
</dbReference>
<dbReference type="EMBL" id="FNLO01000003">
    <property type="protein sequence ID" value="SDV47608.1"/>
    <property type="molecule type" value="Genomic_DNA"/>
</dbReference>
<feature type="binding site" evidence="2">
    <location>
        <position position="162"/>
    </location>
    <ligand>
        <name>Mn(2+)</name>
        <dbReference type="ChEBI" id="CHEBI:29035"/>
        <label>2</label>
    </ligand>
</feature>
<comment type="cofactor">
    <cofactor evidence="2">
        <name>Mn(2+)</name>
        <dbReference type="ChEBI" id="CHEBI:29035"/>
    </cofactor>
    <text evidence="2">The Mn(2+) ion enhances activity.</text>
</comment>
<reference evidence="5" key="1">
    <citation type="submission" date="2016-09" db="EMBL/GenBank/DDBJ databases">
        <authorList>
            <person name="Varghese N."/>
            <person name="Submissions S."/>
        </authorList>
    </citation>
    <scope>NUCLEOTIDE SEQUENCE [LARGE SCALE GENOMIC DNA]</scope>
    <source>
        <strain evidence="5">JS23</strain>
    </source>
</reference>
<dbReference type="Pfam" id="PF01546">
    <property type="entry name" value="Peptidase_M20"/>
    <property type="match status" value="1"/>
</dbReference>
<dbReference type="InterPro" id="IPR017439">
    <property type="entry name" value="Amidohydrolase"/>
</dbReference>
<dbReference type="GO" id="GO:0019877">
    <property type="term" value="P:diaminopimelate biosynthetic process"/>
    <property type="evidence" value="ECO:0007669"/>
    <property type="project" value="UniProtKB-ARBA"/>
</dbReference>
<dbReference type="InterPro" id="IPR011650">
    <property type="entry name" value="Peptidase_M20_dimer"/>
</dbReference>
<dbReference type="Gene3D" id="3.40.630.10">
    <property type="entry name" value="Zn peptidases"/>
    <property type="match status" value="1"/>
</dbReference>
<evidence type="ECO:0000313" key="5">
    <source>
        <dbReference type="Proteomes" id="UP000243719"/>
    </source>
</evidence>
<dbReference type="Pfam" id="PF07687">
    <property type="entry name" value="M20_dimer"/>
    <property type="match status" value="1"/>
</dbReference>
<accession>A0A1H2PN70</accession>
<dbReference type="SUPFAM" id="SSF55031">
    <property type="entry name" value="Bacterial exopeptidase dimerisation domain"/>
    <property type="match status" value="1"/>
</dbReference>
<evidence type="ECO:0000256" key="2">
    <source>
        <dbReference type="PIRSR" id="PIRSR005962-1"/>
    </source>
</evidence>
<dbReference type="NCBIfam" id="TIGR01891">
    <property type="entry name" value="amidohydrolases"/>
    <property type="match status" value="1"/>
</dbReference>
<dbReference type="PANTHER" id="PTHR11014:SF63">
    <property type="entry name" value="METALLOPEPTIDASE, PUTATIVE (AFU_ORTHOLOGUE AFUA_6G09600)-RELATED"/>
    <property type="match status" value="1"/>
</dbReference>
<dbReference type="PANTHER" id="PTHR11014">
    <property type="entry name" value="PEPTIDASE M20 FAMILY MEMBER"/>
    <property type="match status" value="1"/>
</dbReference>
<feature type="domain" description="Peptidase M20 dimerisation" evidence="3">
    <location>
        <begin position="184"/>
        <end position="280"/>
    </location>
</feature>
<proteinExistence type="predicted"/>
<dbReference type="Proteomes" id="UP000243719">
    <property type="component" value="Unassembled WGS sequence"/>
</dbReference>
<feature type="binding site" evidence="2">
    <location>
        <position position="136"/>
    </location>
    <ligand>
        <name>Mn(2+)</name>
        <dbReference type="ChEBI" id="CHEBI:29035"/>
        <label>2</label>
    </ligand>
</feature>
<dbReference type="FunFam" id="3.30.70.360:FF:000001">
    <property type="entry name" value="N-acetyldiaminopimelate deacetylase"/>
    <property type="match status" value="1"/>
</dbReference>
<keyword evidence="2" id="KW-0464">Manganese</keyword>
<dbReference type="SUPFAM" id="SSF53187">
    <property type="entry name" value="Zn-dependent exopeptidases"/>
    <property type="match status" value="1"/>
</dbReference>